<dbReference type="Gene3D" id="3.40.50.1820">
    <property type="entry name" value="alpha/beta hydrolase"/>
    <property type="match status" value="1"/>
</dbReference>
<accession>A0A0C2WJZ1</accession>
<keyword evidence="5" id="KW-0472">Membrane</keyword>
<keyword evidence="1 4" id="KW-0719">Serine esterase</keyword>
<keyword evidence="4" id="KW-0624">Polysaccharide degradation</keyword>
<evidence type="ECO:0000313" key="7">
    <source>
        <dbReference type="Proteomes" id="UP000054549"/>
    </source>
</evidence>
<dbReference type="Pfam" id="PF10503">
    <property type="entry name" value="Esterase_PHB"/>
    <property type="match status" value="1"/>
</dbReference>
<dbReference type="InterPro" id="IPR010126">
    <property type="entry name" value="Esterase_phb"/>
</dbReference>
<gene>
    <name evidence="6" type="ORF">M378DRAFT_166373</name>
</gene>
<dbReference type="AlphaFoldDB" id="A0A0C2WJZ1"/>
<evidence type="ECO:0000313" key="6">
    <source>
        <dbReference type="EMBL" id="KIL61892.1"/>
    </source>
</evidence>
<keyword evidence="4" id="KW-0119">Carbohydrate metabolism</keyword>
<comment type="function">
    <text evidence="4">Esterase involved in the hydrolysis of xylan, a major structural heterogeneous polysaccharide found in plant biomass representing the second most abundant polysaccharide in the biosphere, after cellulose.</text>
</comment>
<evidence type="ECO:0000256" key="5">
    <source>
        <dbReference type="SAM" id="Phobius"/>
    </source>
</evidence>
<keyword evidence="3 4" id="KW-0378">Hydrolase</keyword>
<organism evidence="6 7">
    <name type="scientific">Amanita muscaria (strain Koide BX008)</name>
    <dbReference type="NCBI Taxonomy" id="946122"/>
    <lineage>
        <taxon>Eukaryota</taxon>
        <taxon>Fungi</taxon>
        <taxon>Dikarya</taxon>
        <taxon>Basidiomycota</taxon>
        <taxon>Agaricomycotina</taxon>
        <taxon>Agaricomycetes</taxon>
        <taxon>Agaricomycetidae</taxon>
        <taxon>Agaricales</taxon>
        <taxon>Pluteineae</taxon>
        <taxon>Amanitaceae</taxon>
        <taxon>Amanita</taxon>
    </lineage>
</organism>
<keyword evidence="5" id="KW-0812">Transmembrane</keyword>
<dbReference type="InterPro" id="IPR029058">
    <property type="entry name" value="AB_hydrolase_fold"/>
</dbReference>
<feature type="non-terminal residue" evidence="6">
    <location>
        <position position="1"/>
    </location>
</feature>
<dbReference type="GO" id="GO:0052689">
    <property type="term" value="F:carboxylic ester hydrolase activity"/>
    <property type="evidence" value="ECO:0007669"/>
    <property type="project" value="UniProtKB-KW"/>
</dbReference>
<evidence type="ECO:0000256" key="1">
    <source>
        <dbReference type="ARBA" id="ARBA00022487"/>
    </source>
</evidence>
<dbReference type="PANTHER" id="PTHR43037">
    <property type="entry name" value="UNNAMED PRODUCT-RELATED"/>
    <property type="match status" value="1"/>
</dbReference>
<keyword evidence="2" id="KW-0732">Signal</keyword>
<dbReference type="InterPro" id="IPR050955">
    <property type="entry name" value="Plant_Biomass_Hydrol_Est"/>
</dbReference>
<dbReference type="NCBIfam" id="TIGR01840">
    <property type="entry name" value="esterase_phb"/>
    <property type="match status" value="1"/>
</dbReference>
<protein>
    <recommendedName>
        <fullName evidence="4">Carboxylic ester hydrolase</fullName>
        <ecNumber evidence="4">3.1.1.-</ecNumber>
    </recommendedName>
</protein>
<evidence type="ECO:0000256" key="4">
    <source>
        <dbReference type="RuleBase" id="RU367147"/>
    </source>
</evidence>
<dbReference type="HOGENOM" id="CLU_027551_0_1_1"/>
<dbReference type="EMBL" id="KN818278">
    <property type="protein sequence ID" value="KIL61892.1"/>
    <property type="molecule type" value="Genomic_DNA"/>
</dbReference>
<dbReference type="GO" id="GO:0005576">
    <property type="term" value="C:extracellular region"/>
    <property type="evidence" value="ECO:0007669"/>
    <property type="project" value="UniProtKB-SubCell"/>
</dbReference>
<comment type="subcellular location">
    <subcellularLocation>
        <location evidence="4">Secreted</location>
    </subcellularLocation>
</comment>
<feature type="transmembrane region" description="Helical" evidence="5">
    <location>
        <begin position="32"/>
        <end position="50"/>
    </location>
</feature>
<keyword evidence="5" id="KW-1133">Transmembrane helix</keyword>
<evidence type="ECO:0000256" key="2">
    <source>
        <dbReference type="ARBA" id="ARBA00022729"/>
    </source>
</evidence>
<comment type="similarity">
    <text evidence="4">Belongs to the carbohydrate esterase 1 (CE1) family.</text>
</comment>
<keyword evidence="7" id="KW-1185">Reference proteome</keyword>
<dbReference type="EC" id="3.1.1.-" evidence="4"/>
<sequence>MQQHSDLNRGWNWESCSLTSLTMKRSKLNLSLALRVVFLAIVTTGLVLYYPTVTNLFVASGGKTTKHRYTGEVGARNYHVYTPKGYSVASKVPLVVVIHGCTETPLSIATNSKFNDLADNKKFIVVYPEQSLLHNGLMCWNFAKPADQIRGMGEPAIIAGIVQEVQKSIKWNIDQDRTYVVGLSTGAAMTVILGVTYPDVFAAIGVASGFQYRSATTLAQAVQQILLPGPDPISQGHVVHRAMGSYARRVPTIVFHGTADMVVPFVHGQEVVISMAVANSLADPSFNNTDFHNPSSTERGQASVLLGRKYTAMSWNDVNGKAVVKFYQVEGMNHAWSGGATPLIFGADIYTDPLGPSFTDITYDFFLDNSLNAAAAVVDAEDAEDAETQFVFDY</sequence>
<evidence type="ECO:0000256" key="3">
    <source>
        <dbReference type="ARBA" id="ARBA00022801"/>
    </source>
</evidence>
<dbReference type="STRING" id="946122.A0A0C2WJZ1"/>
<proteinExistence type="inferred from homology"/>
<dbReference type="GO" id="GO:0045493">
    <property type="term" value="P:xylan catabolic process"/>
    <property type="evidence" value="ECO:0007669"/>
    <property type="project" value="UniProtKB-UniRule"/>
</dbReference>
<dbReference type="Proteomes" id="UP000054549">
    <property type="component" value="Unassembled WGS sequence"/>
</dbReference>
<reference evidence="6 7" key="1">
    <citation type="submission" date="2014-04" db="EMBL/GenBank/DDBJ databases">
        <title>Evolutionary Origins and Diversification of the Mycorrhizal Mutualists.</title>
        <authorList>
            <consortium name="DOE Joint Genome Institute"/>
            <consortium name="Mycorrhizal Genomics Consortium"/>
            <person name="Kohler A."/>
            <person name="Kuo A."/>
            <person name="Nagy L.G."/>
            <person name="Floudas D."/>
            <person name="Copeland A."/>
            <person name="Barry K.W."/>
            <person name="Cichocki N."/>
            <person name="Veneault-Fourrey C."/>
            <person name="LaButti K."/>
            <person name="Lindquist E.A."/>
            <person name="Lipzen A."/>
            <person name="Lundell T."/>
            <person name="Morin E."/>
            <person name="Murat C."/>
            <person name="Riley R."/>
            <person name="Ohm R."/>
            <person name="Sun H."/>
            <person name="Tunlid A."/>
            <person name="Henrissat B."/>
            <person name="Grigoriev I.V."/>
            <person name="Hibbett D.S."/>
            <person name="Martin F."/>
        </authorList>
    </citation>
    <scope>NUCLEOTIDE SEQUENCE [LARGE SCALE GENOMIC DNA]</scope>
    <source>
        <strain evidence="6 7">Koide BX008</strain>
    </source>
</reference>
<name>A0A0C2WJZ1_AMAMK</name>
<dbReference type="OrthoDB" id="2425929at2759"/>
<dbReference type="SUPFAM" id="SSF53474">
    <property type="entry name" value="alpha/beta-Hydrolases"/>
    <property type="match status" value="1"/>
</dbReference>
<dbReference type="PANTHER" id="PTHR43037:SF1">
    <property type="entry name" value="BLL1128 PROTEIN"/>
    <property type="match status" value="1"/>
</dbReference>
<dbReference type="InParanoid" id="A0A0C2WJZ1"/>
<keyword evidence="4" id="KW-0964">Secreted</keyword>